<comment type="caution">
    <text evidence="1">The sequence shown here is derived from an EMBL/GenBank/DDBJ whole genome shotgun (WGS) entry which is preliminary data.</text>
</comment>
<dbReference type="EMBL" id="LAZR01056356">
    <property type="protein sequence ID" value="KKK74363.1"/>
    <property type="molecule type" value="Genomic_DNA"/>
</dbReference>
<sequence>MPTKTKPKPKAKQKPLAAAEVRSAVSEVKAEYLKQMVAEYEQATGARANQVRLIDFIRWWEEREKQ</sequence>
<evidence type="ECO:0000313" key="1">
    <source>
        <dbReference type="EMBL" id="KKK74363.1"/>
    </source>
</evidence>
<reference evidence="1" key="1">
    <citation type="journal article" date="2015" name="Nature">
        <title>Complex archaea that bridge the gap between prokaryotes and eukaryotes.</title>
        <authorList>
            <person name="Spang A."/>
            <person name="Saw J.H."/>
            <person name="Jorgensen S.L."/>
            <person name="Zaremba-Niedzwiedzka K."/>
            <person name="Martijn J."/>
            <person name="Lind A.E."/>
            <person name="van Eijk R."/>
            <person name="Schleper C."/>
            <person name="Guy L."/>
            <person name="Ettema T.J."/>
        </authorList>
    </citation>
    <scope>NUCLEOTIDE SEQUENCE</scope>
</reference>
<name>A0A0F8XZD7_9ZZZZ</name>
<dbReference type="AlphaFoldDB" id="A0A0F8XZD7"/>
<protein>
    <submittedName>
        <fullName evidence="1">Uncharacterized protein</fullName>
    </submittedName>
</protein>
<proteinExistence type="predicted"/>
<accession>A0A0F8XZD7</accession>
<gene>
    <name evidence="1" type="ORF">LCGC14_2884530</name>
</gene>
<organism evidence="1">
    <name type="scientific">marine sediment metagenome</name>
    <dbReference type="NCBI Taxonomy" id="412755"/>
    <lineage>
        <taxon>unclassified sequences</taxon>
        <taxon>metagenomes</taxon>
        <taxon>ecological metagenomes</taxon>
    </lineage>
</organism>